<evidence type="ECO:0000256" key="5">
    <source>
        <dbReference type="ARBA" id="ARBA00022552"/>
    </source>
</evidence>
<dbReference type="InterPro" id="IPR048550">
    <property type="entry name" value="KRR1-like_KH1_euk"/>
</dbReference>
<keyword evidence="8" id="KW-0687">Ribonucleoprotein</keyword>
<gene>
    <name evidence="15" type="ORF">Pmani_034298</name>
</gene>
<evidence type="ECO:0000256" key="7">
    <source>
        <dbReference type="ARBA" id="ARBA00023242"/>
    </source>
</evidence>
<accession>A0AAE1NP22</accession>
<dbReference type="CDD" id="cd22394">
    <property type="entry name" value="KH-I_KRR1_rpt2"/>
    <property type="match status" value="1"/>
</dbReference>
<dbReference type="GO" id="GO:0032040">
    <property type="term" value="C:small-subunit processome"/>
    <property type="evidence" value="ECO:0007669"/>
    <property type="project" value="TreeGrafter"/>
</dbReference>
<dbReference type="PIRSF" id="PIRSF006515">
    <property type="entry name" value="KRR1"/>
    <property type="match status" value="1"/>
</dbReference>
<dbReference type="EMBL" id="JAWZYT010004671">
    <property type="protein sequence ID" value="KAK4292976.1"/>
    <property type="molecule type" value="Genomic_DNA"/>
</dbReference>
<dbReference type="InterPro" id="IPR041174">
    <property type="entry name" value="KRR1-like_KH1"/>
</dbReference>
<feature type="compositionally biased region" description="Basic and acidic residues" evidence="13">
    <location>
        <begin position="305"/>
        <end position="319"/>
    </location>
</feature>
<dbReference type="GO" id="GO:0006364">
    <property type="term" value="P:rRNA processing"/>
    <property type="evidence" value="ECO:0007669"/>
    <property type="project" value="UniProtKB-KW"/>
</dbReference>
<keyword evidence="7" id="KW-0539">Nucleus</keyword>
<feature type="non-terminal residue" evidence="15">
    <location>
        <position position="364"/>
    </location>
</feature>
<feature type="compositionally biased region" description="Basic residues" evidence="13">
    <location>
        <begin position="255"/>
        <end position="268"/>
    </location>
</feature>
<dbReference type="InterPro" id="IPR004087">
    <property type="entry name" value="KH_dom"/>
</dbReference>
<dbReference type="SMART" id="SM00322">
    <property type="entry name" value="KH"/>
    <property type="match status" value="1"/>
</dbReference>
<keyword evidence="4" id="KW-0690">Ribosome biogenesis</keyword>
<name>A0AAE1NP22_9EUCA</name>
<sequence>DDKDRPIFYTAWLEEEDIKGTMSDKEDEGESHQPTGPVENAWAIKVPEFKKGDMKSHLMEKSSFSVMFPKYREKYIKECWALLNNHFNEYGLKADLDLIEGIMTVATTRKTWDPYIILKARDVIKLLGRSVPIEQAVKVLKDDCTHEVVKIRGMVRNKDRFVKRRQRLIGANGTTLKALELLTGCYVLIQGGTVSAIGPHKGVQQVVQVVKETMKNVHPVYLLKTLMIKRELMKDPNLKNESWSRFIPSFTSKNVPRKKPKVTKRKKPYTPFPPEPTERKIDKEMEEGKFFVDQEAARKKPKKHQITEEKRKEVQEKQNAKRAKAFVAPIEPKFGADQPKGTNTEVDVEALKKKVKKKAQKKKA</sequence>
<organism evidence="15 16">
    <name type="scientific">Petrolisthes manimaculis</name>
    <dbReference type="NCBI Taxonomy" id="1843537"/>
    <lineage>
        <taxon>Eukaryota</taxon>
        <taxon>Metazoa</taxon>
        <taxon>Ecdysozoa</taxon>
        <taxon>Arthropoda</taxon>
        <taxon>Crustacea</taxon>
        <taxon>Multicrustacea</taxon>
        <taxon>Malacostraca</taxon>
        <taxon>Eumalacostraca</taxon>
        <taxon>Eucarida</taxon>
        <taxon>Decapoda</taxon>
        <taxon>Pleocyemata</taxon>
        <taxon>Anomura</taxon>
        <taxon>Galatheoidea</taxon>
        <taxon>Porcellanidae</taxon>
        <taxon>Petrolisthes</taxon>
    </lineage>
</organism>
<dbReference type="Pfam" id="PF17903">
    <property type="entry name" value="KH_KRR1_1st"/>
    <property type="match status" value="1"/>
</dbReference>
<dbReference type="AlphaFoldDB" id="A0AAE1NP22"/>
<dbReference type="GO" id="GO:0003723">
    <property type="term" value="F:RNA binding"/>
    <property type="evidence" value="ECO:0007669"/>
    <property type="project" value="UniProtKB-KW"/>
</dbReference>
<dbReference type="Proteomes" id="UP001292094">
    <property type="component" value="Unassembled WGS sequence"/>
</dbReference>
<proteinExistence type="inferred from homology"/>
<dbReference type="Pfam" id="PF21800">
    <property type="entry name" value="KH_KRR1_2nd"/>
    <property type="match status" value="1"/>
</dbReference>
<dbReference type="PANTHER" id="PTHR12581:SF0">
    <property type="entry name" value="KRR1 SMALL SUBUNIT PROCESSOME COMPONENT HOMOLOG"/>
    <property type="match status" value="1"/>
</dbReference>
<comment type="subunit">
    <text evidence="10">Monomer. Component of the ribosomal small subunit (SSU) processome.</text>
</comment>
<evidence type="ECO:0000256" key="10">
    <source>
        <dbReference type="ARBA" id="ARBA00025925"/>
    </source>
</evidence>
<keyword evidence="5" id="KW-0698">rRNA processing</keyword>
<feature type="region of interest" description="Disordered" evidence="13">
    <location>
        <begin position="296"/>
        <end position="345"/>
    </location>
</feature>
<comment type="function">
    <text evidence="9">Required for 40S ribosome biogenesis. Involved in nucleolar processing of pre-18S ribosomal RNA and ribosome assembly. Binds to RNA. Required for female germline development, cell viability during eye development and for survival of dividing cells and epithelial cells during early wing disk development.</text>
</comment>
<evidence type="ECO:0000256" key="6">
    <source>
        <dbReference type="ARBA" id="ARBA00022884"/>
    </source>
</evidence>
<keyword evidence="6" id="KW-0694">RNA-binding</keyword>
<feature type="domain" description="K Homology" evidence="14">
    <location>
        <begin position="143"/>
        <end position="215"/>
    </location>
</feature>
<evidence type="ECO:0000256" key="13">
    <source>
        <dbReference type="SAM" id="MobiDB-lite"/>
    </source>
</evidence>
<dbReference type="InterPro" id="IPR048548">
    <property type="entry name" value="KRR1-like_KH2"/>
</dbReference>
<evidence type="ECO:0000256" key="4">
    <source>
        <dbReference type="ARBA" id="ARBA00022517"/>
    </source>
</evidence>
<evidence type="ECO:0000256" key="3">
    <source>
        <dbReference type="ARBA" id="ARBA00020053"/>
    </source>
</evidence>
<keyword evidence="16" id="KW-1185">Reference proteome</keyword>
<dbReference type="CDD" id="cd22393">
    <property type="entry name" value="KH-I_KRR1_rpt1"/>
    <property type="match status" value="1"/>
</dbReference>
<comment type="subcellular location">
    <subcellularLocation>
        <location evidence="1">Nucleus</location>
        <location evidence="1">Nucleolus</location>
    </subcellularLocation>
</comment>
<comment type="caution">
    <text evidence="15">The sequence shown here is derived from an EMBL/GenBank/DDBJ whole genome shotgun (WGS) entry which is preliminary data.</text>
</comment>
<dbReference type="InterPro" id="IPR048549">
    <property type="entry name" value="KRR1-like_KH2_euk"/>
</dbReference>
<evidence type="ECO:0000256" key="8">
    <source>
        <dbReference type="ARBA" id="ARBA00023274"/>
    </source>
</evidence>
<feature type="region of interest" description="Disordered" evidence="13">
    <location>
        <begin position="254"/>
        <end position="278"/>
    </location>
</feature>
<evidence type="ECO:0000256" key="1">
    <source>
        <dbReference type="ARBA" id="ARBA00004604"/>
    </source>
</evidence>
<feature type="region of interest" description="Disordered" evidence="13">
    <location>
        <begin position="18"/>
        <end position="37"/>
    </location>
</feature>
<evidence type="ECO:0000259" key="14">
    <source>
        <dbReference type="SMART" id="SM00322"/>
    </source>
</evidence>
<evidence type="ECO:0000313" key="16">
    <source>
        <dbReference type="Proteomes" id="UP001292094"/>
    </source>
</evidence>
<evidence type="ECO:0000256" key="11">
    <source>
        <dbReference type="ARBA" id="ARBA00032580"/>
    </source>
</evidence>
<protein>
    <recommendedName>
        <fullName evidence="3">KRR1 small subunit processome component homolog</fullName>
    </recommendedName>
    <alternativeName>
        <fullName evidence="12">KRR-R motif-containing protein 1</fullName>
    </alternativeName>
    <alternativeName>
        <fullName evidence="11">Protein dribble</fullName>
    </alternativeName>
</protein>
<dbReference type="SUPFAM" id="SSF54791">
    <property type="entry name" value="Eukaryotic type KH-domain (KH-domain type I)"/>
    <property type="match status" value="1"/>
</dbReference>
<dbReference type="InterPro" id="IPR036612">
    <property type="entry name" value="KH_dom_type_1_sf"/>
</dbReference>
<comment type="similarity">
    <text evidence="2">Belongs to the KRR1 family.</text>
</comment>
<dbReference type="PANTHER" id="PTHR12581">
    <property type="entry name" value="HIV-1 REV BINDING PROTEIN 2, 3"/>
    <property type="match status" value="1"/>
</dbReference>
<evidence type="ECO:0000256" key="9">
    <source>
        <dbReference type="ARBA" id="ARBA00024689"/>
    </source>
</evidence>
<dbReference type="Gene3D" id="3.30.1370.10">
    <property type="entry name" value="K Homology domain, type 1"/>
    <property type="match status" value="2"/>
</dbReference>
<reference evidence="15" key="1">
    <citation type="submission" date="2023-11" db="EMBL/GenBank/DDBJ databases">
        <title>Genome assemblies of two species of porcelain crab, Petrolisthes cinctipes and Petrolisthes manimaculis (Anomura: Porcellanidae).</title>
        <authorList>
            <person name="Angst P."/>
        </authorList>
    </citation>
    <scope>NUCLEOTIDE SEQUENCE</scope>
    <source>
        <strain evidence="15">PB745_02</strain>
        <tissue evidence="15">Gill</tissue>
    </source>
</reference>
<dbReference type="FunFam" id="3.30.1370.10:FF:000014">
    <property type="entry name" value="KRR1 small subunit processome component"/>
    <property type="match status" value="1"/>
</dbReference>
<evidence type="ECO:0000256" key="2">
    <source>
        <dbReference type="ARBA" id="ARBA00009344"/>
    </source>
</evidence>
<evidence type="ECO:0000313" key="15">
    <source>
        <dbReference type="EMBL" id="KAK4292976.1"/>
    </source>
</evidence>
<evidence type="ECO:0000256" key="12">
    <source>
        <dbReference type="ARBA" id="ARBA00032993"/>
    </source>
</evidence>
<dbReference type="InterPro" id="IPR024166">
    <property type="entry name" value="rRNA_assembly_KRR1"/>
</dbReference>